<feature type="region of interest" description="Disordered" evidence="1">
    <location>
        <begin position="1"/>
        <end position="20"/>
    </location>
</feature>
<evidence type="ECO:0000256" key="2">
    <source>
        <dbReference type="SAM" id="Phobius"/>
    </source>
</evidence>
<accession>A0A7S1HDC4</accession>
<feature type="region of interest" description="Disordered" evidence="1">
    <location>
        <begin position="145"/>
        <end position="171"/>
    </location>
</feature>
<sequence>MSWEREEAQPLLSVDEESEERAEELEVEDVALRNNNVSPIAMLGAGVGALAVLLLMQSFVLLVHLIGFGAEGIRKGSAAAWMMTQGWRVGGLQRLGAQGLRAMMPLGAVFLVIGAFGGVAMGIKFAHDVRRLAVRAQLHWQGLHGGGLRRQNPPVQREQSQSERRPSDDGL</sequence>
<proteinExistence type="predicted"/>
<feature type="transmembrane region" description="Helical" evidence="2">
    <location>
        <begin position="102"/>
        <end position="123"/>
    </location>
</feature>
<organism evidence="3">
    <name type="scientific">Hemiselmis andersenii</name>
    <name type="common">Cryptophyte alga</name>
    <dbReference type="NCBI Taxonomy" id="464988"/>
    <lineage>
        <taxon>Eukaryota</taxon>
        <taxon>Cryptophyceae</taxon>
        <taxon>Cryptomonadales</taxon>
        <taxon>Hemiselmidaceae</taxon>
        <taxon>Hemiselmis</taxon>
    </lineage>
</organism>
<evidence type="ECO:0000256" key="1">
    <source>
        <dbReference type="SAM" id="MobiDB-lite"/>
    </source>
</evidence>
<dbReference type="AlphaFoldDB" id="A0A7S1HDC4"/>
<dbReference type="Gene3D" id="6.10.110.10">
    <property type="match status" value="1"/>
</dbReference>
<keyword evidence="2" id="KW-1133">Transmembrane helix</keyword>
<keyword evidence="2" id="KW-0472">Membrane</keyword>
<dbReference type="EMBL" id="HBFX01049874">
    <property type="protein sequence ID" value="CAD8978993.1"/>
    <property type="molecule type" value="Transcribed_RNA"/>
</dbReference>
<gene>
    <name evidence="3" type="ORF">HAND00432_LOCUS30003</name>
</gene>
<keyword evidence="2" id="KW-0812">Transmembrane</keyword>
<dbReference type="InterPro" id="IPR038213">
    <property type="entry name" value="IFI6/IFI27-like_sf"/>
</dbReference>
<feature type="compositionally biased region" description="Basic and acidic residues" evidence="1">
    <location>
        <begin position="160"/>
        <end position="171"/>
    </location>
</feature>
<evidence type="ECO:0000313" key="3">
    <source>
        <dbReference type="EMBL" id="CAD8978993.1"/>
    </source>
</evidence>
<name>A0A7S1HDC4_HEMAN</name>
<protein>
    <submittedName>
        <fullName evidence="3">Uncharacterized protein</fullName>
    </submittedName>
</protein>
<feature type="transmembrane region" description="Helical" evidence="2">
    <location>
        <begin position="40"/>
        <end position="66"/>
    </location>
</feature>
<reference evidence="3" key="1">
    <citation type="submission" date="2021-01" db="EMBL/GenBank/DDBJ databases">
        <authorList>
            <person name="Corre E."/>
            <person name="Pelletier E."/>
            <person name="Niang G."/>
            <person name="Scheremetjew M."/>
            <person name="Finn R."/>
            <person name="Kale V."/>
            <person name="Holt S."/>
            <person name="Cochrane G."/>
            <person name="Meng A."/>
            <person name="Brown T."/>
            <person name="Cohen L."/>
        </authorList>
    </citation>
    <scope>NUCLEOTIDE SEQUENCE</scope>
    <source>
        <strain evidence="3">CCMP644</strain>
    </source>
</reference>